<evidence type="ECO:0000313" key="12">
    <source>
        <dbReference type="Proteomes" id="UP000324575"/>
    </source>
</evidence>
<dbReference type="EMBL" id="SNRX01000036">
    <property type="protein sequence ID" value="KAA6300955.1"/>
    <property type="molecule type" value="Genomic_DNA"/>
</dbReference>
<comment type="catalytic activity">
    <reaction evidence="1">
        <text>Hydrolysis of terminal non-reducing N-acetyl-D-hexosamine residues in N-acetyl-beta-D-hexosaminides.</text>
        <dbReference type="EC" id="3.2.1.52"/>
    </reaction>
</comment>
<evidence type="ECO:0000256" key="6">
    <source>
        <dbReference type="PIRSR" id="PIRSR625705-1"/>
    </source>
</evidence>
<accession>A0A5M8NYL3</accession>
<protein>
    <recommendedName>
        <fullName evidence="3">beta-N-acetylhexosaminidase</fullName>
        <ecNumber evidence="3">3.2.1.52</ecNumber>
    </recommendedName>
</protein>
<proteinExistence type="inferred from homology"/>
<evidence type="ECO:0000256" key="1">
    <source>
        <dbReference type="ARBA" id="ARBA00001231"/>
    </source>
</evidence>
<evidence type="ECO:0000256" key="5">
    <source>
        <dbReference type="ARBA" id="ARBA00023295"/>
    </source>
</evidence>
<keyword evidence="4 11" id="KW-0378">Hydrolase</keyword>
<dbReference type="SUPFAM" id="SSF51445">
    <property type="entry name" value="(Trans)glycosidases"/>
    <property type="match status" value="1"/>
</dbReference>
<dbReference type="InterPro" id="IPR059177">
    <property type="entry name" value="GH29D-like_dom"/>
</dbReference>
<dbReference type="SUPFAM" id="SSF55545">
    <property type="entry name" value="beta-N-acetylhexosaminidase-like domain"/>
    <property type="match status" value="1"/>
</dbReference>
<evidence type="ECO:0000259" key="9">
    <source>
        <dbReference type="Pfam" id="PF02838"/>
    </source>
</evidence>
<dbReference type="InterPro" id="IPR017853">
    <property type="entry name" value="GH"/>
</dbReference>
<keyword evidence="5 11" id="KW-0326">Glycosidase</keyword>
<dbReference type="PANTHER" id="PTHR22600">
    <property type="entry name" value="BETA-HEXOSAMINIDASE"/>
    <property type="match status" value="1"/>
</dbReference>
<dbReference type="Proteomes" id="UP000324575">
    <property type="component" value="Unassembled WGS sequence"/>
</dbReference>
<feature type="domain" description="Beta-hexosaminidase bacterial type N-terminal" evidence="9">
    <location>
        <begin position="33"/>
        <end position="164"/>
    </location>
</feature>
<dbReference type="InterPro" id="IPR025705">
    <property type="entry name" value="Beta_hexosaminidase_sua/sub"/>
</dbReference>
<dbReference type="Pfam" id="PF00728">
    <property type="entry name" value="Glyco_hydro_20"/>
    <property type="match status" value="1"/>
</dbReference>
<feature type="domain" description="Glycoside hydrolase family 20 catalytic" evidence="8">
    <location>
        <begin position="167"/>
        <end position="508"/>
    </location>
</feature>
<feature type="domain" description="GH29D-like beta-sandwich" evidence="10">
    <location>
        <begin position="557"/>
        <end position="605"/>
    </location>
</feature>
<dbReference type="PROSITE" id="PS51257">
    <property type="entry name" value="PROKAR_LIPOPROTEIN"/>
    <property type="match status" value="1"/>
</dbReference>
<gene>
    <name evidence="11" type="ORF">EZS26_002882</name>
</gene>
<dbReference type="Pfam" id="PF13290">
    <property type="entry name" value="CHB_HEX_C_1"/>
    <property type="match status" value="1"/>
</dbReference>
<dbReference type="PANTHER" id="PTHR22600:SF57">
    <property type="entry name" value="BETA-N-ACETYLHEXOSAMINIDASE"/>
    <property type="match status" value="1"/>
</dbReference>
<name>A0A5M8NYL3_9BACT</name>
<dbReference type="GO" id="GO:0005975">
    <property type="term" value="P:carbohydrate metabolic process"/>
    <property type="evidence" value="ECO:0007669"/>
    <property type="project" value="InterPro"/>
</dbReference>
<comment type="similarity">
    <text evidence="2">Belongs to the glycosyl hydrolase 20 family.</text>
</comment>
<organism evidence="11 12">
    <name type="scientific">Candidatus Ordinivivax streblomastigis</name>
    <dbReference type="NCBI Taxonomy" id="2540710"/>
    <lineage>
        <taxon>Bacteria</taxon>
        <taxon>Pseudomonadati</taxon>
        <taxon>Bacteroidota</taxon>
        <taxon>Bacteroidia</taxon>
        <taxon>Bacteroidales</taxon>
        <taxon>Candidatus Ordinivivax</taxon>
    </lineage>
</organism>
<dbReference type="GO" id="GO:0030203">
    <property type="term" value="P:glycosaminoglycan metabolic process"/>
    <property type="evidence" value="ECO:0007669"/>
    <property type="project" value="TreeGrafter"/>
</dbReference>
<keyword evidence="7" id="KW-0732">Signal</keyword>
<evidence type="ECO:0000256" key="3">
    <source>
        <dbReference type="ARBA" id="ARBA00012663"/>
    </source>
</evidence>
<dbReference type="AlphaFoldDB" id="A0A5M8NYL3"/>
<feature type="active site" description="Proton donor" evidence="6">
    <location>
        <position position="340"/>
    </location>
</feature>
<evidence type="ECO:0000259" key="10">
    <source>
        <dbReference type="Pfam" id="PF13290"/>
    </source>
</evidence>
<comment type="caution">
    <text evidence="11">The sequence shown here is derived from an EMBL/GenBank/DDBJ whole genome shotgun (WGS) entry which is preliminary data.</text>
</comment>
<dbReference type="Gene3D" id="3.20.20.80">
    <property type="entry name" value="Glycosidases"/>
    <property type="match status" value="1"/>
</dbReference>
<evidence type="ECO:0000256" key="2">
    <source>
        <dbReference type="ARBA" id="ARBA00006285"/>
    </source>
</evidence>
<dbReference type="InterPro" id="IPR015883">
    <property type="entry name" value="Glyco_hydro_20_cat"/>
</dbReference>
<dbReference type="CDD" id="cd06563">
    <property type="entry name" value="GH20_chitobiase-like"/>
    <property type="match status" value="1"/>
</dbReference>
<feature type="signal peptide" evidence="7">
    <location>
        <begin position="1"/>
        <end position="27"/>
    </location>
</feature>
<evidence type="ECO:0000256" key="4">
    <source>
        <dbReference type="ARBA" id="ARBA00022801"/>
    </source>
</evidence>
<dbReference type="PRINTS" id="PR00738">
    <property type="entry name" value="GLHYDRLASE20"/>
</dbReference>
<sequence length="616" mass="69672">MKKFRPKINRLTCLVLVAVLLSCTAFAADDLRYGIIPKPLSLKEAVGEFKLTNQTAIAAPAGNARLIEIAEDFAAQLRKTSGLKVKAGSKQTTGSIVFRETDGFAEGEYTLSVTPQQIVITASTSTGIYYGVQSVCQLLPAAVYGETKSSKNKWVVPCCEIRDAPRFPYRGIMLDAGRYFMPKELVLKVINIMAMHKQNMFHWHLTEDQGWRIEIKKYPKLTEIGSVRKESPVGHTKEGDGTVHGGFYTQEDVKEIVEYARKRCVTVIPEIELPGHSTAAIAAYPELSCFPDSKYEVATTWGVKEDVYCPSATTFRFLEDVFTELFELFPSPYYHIGGDECPRDRWKESPYCQDLMKILGLENEDQLQIFFMQRITKFIKEKGGKTLIGWDEILDGGAVPGAIVMSYRGHAPGMRASHQGIYTVMAANRWNYLDNTQDDPEDALSINEFMPLDKVYKYHPVSDTMPSVRQKYVLGQQGCLWTEYVPTPRKAESMAYPRAVAMSEVAWCNRDNKDWDSFRQRMLKEFERLDILDVNYSQAFYEVIFRFNKCLPFPKNTALSIDYPDAVIRYTSDGSAPTVKSPVYSDSIRVAKGDIIRAQGFLNNGKKVGKMVEKKF</sequence>
<dbReference type="InterPro" id="IPR029018">
    <property type="entry name" value="Hex-like_dom2"/>
</dbReference>
<dbReference type="EC" id="3.2.1.52" evidence="3"/>
<evidence type="ECO:0000259" key="8">
    <source>
        <dbReference type="Pfam" id="PF00728"/>
    </source>
</evidence>
<evidence type="ECO:0000313" key="11">
    <source>
        <dbReference type="EMBL" id="KAA6300955.1"/>
    </source>
</evidence>
<dbReference type="Gene3D" id="3.30.379.10">
    <property type="entry name" value="Chitobiase/beta-hexosaminidase domain 2-like"/>
    <property type="match status" value="1"/>
</dbReference>
<dbReference type="InterPro" id="IPR015882">
    <property type="entry name" value="HEX_bac_N"/>
</dbReference>
<reference evidence="11 12" key="1">
    <citation type="submission" date="2019-03" db="EMBL/GenBank/DDBJ databases">
        <title>Single cell metagenomics reveals metabolic interactions within the superorganism composed of flagellate Streblomastix strix and complex community of Bacteroidetes bacteria on its surface.</title>
        <authorList>
            <person name="Treitli S.C."/>
            <person name="Kolisko M."/>
            <person name="Husnik F."/>
            <person name="Keeling P."/>
            <person name="Hampl V."/>
        </authorList>
    </citation>
    <scope>NUCLEOTIDE SEQUENCE [LARGE SCALE GENOMIC DNA]</scope>
    <source>
        <strain evidence="11">St1</strain>
    </source>
</reference>
<dbReference type="GO" id="GO:0016020">
    <property type="term" value="C:membrane"/>
    <property type="evidence" value="ECO:0007669"/>
    <property type="project" value="TreeGrafter"/>
</dbReference>
<feature type="chain" id="PRO_5024436201" description="beta-N-acetylhexosaminidase" evidence="7">
    <location>
        <begin position="28"/>
        <end position="616"/>
    </location>
</feature>
<dbReference type="GO" id="GO:0004563">
    <property type="term" value="F:beta-N-acetylhexosaminidase activity"/>
    <property type="evidence" value="ECO:0007669"/>
    <property type="project" value="UniProtKB-EC"/>
</dbReference>
<dbReference type="Pfam" id="PF02838">
    <property type="entry name" value="Glyco_hydro_20b"/>
    <property type="match status" value="1"/>
</dbReference>
<evidence type="ECO:0000256" key="7">
    <source>
        <dbReference type="SAM" id="SignalP"/>
    </source>
</evidence>